<comment type="similarity">
    <text evidence="3">Belongs to the peptidase S51 family.</text>
</comment>
<evidence type="ECO:0000256" key="4">
    <source>
        <dbReference type="ARBA" id="ARBA00013115"/>
    </source>
</evidence>
<evidence type="ECO:0000256" key="5">
    <source>
        <dbReference type="ARBA" id="ARBA00015719"/>
    </source>
</evidence>
<dbReference type="Proteomes" id="UP000184375">
    <property type="component" value="Unassembled WGS sequence"/>
</dbReference>
<reference evidence="11" key="1">
    <citation type="submission" date="2016-11" db="EMBL/GenBank/DDBJ databases">
        <authorList>
            <person name="Varghese N."/>
            <person name="Submissions S."/>
        </authorList>
    </citation>
    <scope>NUCLEOTIDE SEQUENCE [LARGE SCALE GENOMIC DNA]</scope>
    <source>
        <strain evidence="11">DSM 18802</strain>
    </source>
</reference>
<evidence type="ECO:0000256" key="2">
    <source>
        <dbReference type="ARBA" id="ARBA00002039"/>
    </source>
</evidence>
<dbReference type="STRING" id="447595.SAMN05660826_00479"/>
<dbReference type="InterPro" id="IPR005320">
    <property type="entry name" value="Peptidase_S51"/>
</dbReference>
<feature type="active site" description="Charge relay system" evidence="9">
    <location>
        <position position="210"/>
    </location>
</feature>
<dbReference type="EC" id="3.4.15.6" evidence="4"/>
<evidence type="ECO:0000256" key="8">
    <source>
        <dbReference type="ARBA" id="ARBA00022825"/>
    </source>
</evidence>
<dbReference type="AlphaFoldDB" id="A0A1M7GVD7"/>
<evidence type="ECO:0000256" key="9">
    <source>
        <dbReference type="PIRSR" id="PIRSR032067-1"/>
    </source>
</evidence>
<evidence type="ECO:0000313" key="11">
    <source>
        <dbReference type="Proteomes" id="UP000184375"/>
    </source>
</evidence>
<keyword evidence="7" id="KW-0378">Hydrolase</keyword>
<evidence type="ECO:0000256" key="1">
    <source>
        <dbReference type="ARBA" id="ARBA00001092"/>
    </source>
</evidence>
<protein>
    <recommendedName>
        <fullName evidence="5">Cyanophycinase</fullName>
        <ecNumber evidence="4">3.4.15.6</ecNumber>
    </recommendedName>
</protein>
<evidence type="ECO:0000256" key="6">
    <source>
        <dbReference type="ARBA" id="ARBA00022670"/>
    </source>
</evidence>
<evidence type="ECO:0000256" key="3">
    <source>
        <dbReference type="ARBA" id="ARBA00006534"/>
    </source>
</evidence>
<dbReference type="SUPFAM" id="SSF52317">
    <property type="entry name" value="Class I glutamine amidotransferase-like"/>
    <property type="match status" value="1"/>
</dbReference>
<name>A0A1M7GVD7_9FIRM</name>
<dbReference type="EMBL" id="FRCR01000002">
    <property type="protein sequence ID" value="SHM20078.1"/>
    <property type="molecule type" value="Genomic_DNA"/>
</dbReference>
<accession>A0A1M7GVD7</accession>
<dbReference type="InterPro" id="IPR011811">
    <property type="entry name" value="Peptidase_S51_cyanophycinase"/>
</dbReference>
<dbReference type="PANTHER" id="PTHR36175">
    <property type="entry name" value="CYANOPHYCINASE"/>
    <property type="match status" value="1"/>
</dbReference>
<dbReference type="GO" id="GO:0008236">
    <property type="term" value="F:serine-type peptidase activity"/>
    <property type="evidence" value="ECO:0007669"/>
    <property type="project" value="UniProtKB-KW"/>
</dbReference>
<proteinExistence type="inferred from homology"/>
<keyword evidence="8" id="KW-0720">Serine protease</keyword>
<dbReference type="NCBIfam" id="TIGR02069">
    <property type="entry name" value="cyanophycinase"/>
    <property type="match status" value="1"/>
</dbReference>
<sequence>MGENNAGVIFLGEKVRGYLMVIGGAEDHSGDKKILKKFAEISGQGKANVTVITVASQDHQEVGEMYVEIFSGIGVGHIETLDIKSRSDANKESVAERIASSTGIFFTGGDQLRITSVLGGTKAHYALERAYRQGVIIAGTSAGAAAMSDTMIIGGEGDEAPKGNIVSMAPGLGLLEEVVIDQHFAQRGRMARLLMAVAQNPFILGVGIDEDTAIVVHPDGNFWVIGSNTVTVLDGNCISFTNVSELGPGEPLAVCNIAIHVLSPGLGFDMKKRRPLFE</sequence>
<dbReference type="PANTHER" id="PTHR36175:SF1">
    <property type="entry name" value="CYANOPHYCINASE"/>
    <property type="match status" value="1"/>
</dbReference>
<dbReference type="Pfam" id="PF03575">
    <property type="entry name" value="Peptidase_S51"/>
    <property type="match status" value="1"/>
</dbReference>
<dbReference type="PIRSF" id="PIRSF032067">
    <property type="entry name" value="Cyanophycinase"/>
    <property type="match status" value="1"/>
</dbReference>
<evidence type="ECO:0000256" key="7">
    <source>
        <dbReference type="ARBA" id="ARBA00022801"/>
    </source>
</evidence>
<keyword evidence="11" id="KW-1185">Reference proteome</keyword>
<organism evidence="10 11">
    <name type="scientific">Caldanaerovirga acetigignens</name>
    <dbReference type="NCBI Taxonomy" id="447595"/>
    <lineage>
        <taxon>Bacteria</taxon>
        <taxon>Bacillati</taxon>
        <taxon>Bacillota</taxon>
        <taxon>Clostridia</taxon>
        <taxon>Thermosediminibacterales</taxon>
        <taxon>Thermosediminibacteraceae</taxon>
        <taxon>Caldanaerovirga</taxon>
    </lineage>
</organism>
<gene>
    <name evidence="10" type="ORF">SAMN05660826_00479</name>
</gene>
<comment type="catalytic activity">
    <reaction evidence="1">
        <text>[L-4-(L-arginin-2-N-yl)aspartate](n) + H2O = [L-4-(L-arginin-2-N-yl)aspartate](n-1) + L-4-(L-arginin-2-N-yl)aspartate</text>
        <dbReference type="Rhea" id="RHEA:12845"/>
        <dbReference type="Rhea" id="RHEA-COMP:13728"/>
        <dbReference type="Rhea" id="RHEA-COMP:13734"/>
        <dbReference type="ChEBI" id="CHEBI:15377"/>
        <dbReference type="ChEBI" id="CHEBI:137986"/>
        <dbReference type="ChEBI" id="CHEBI:137991"/>
        <dbReference type="EC" id="3.4.15.6"/>
    </reaction>
</comment>
<dbReference type="CDD" id="cd03145">
    <property type="entry name" value="GAT1_cyanophycinase"/>
    <property type="match status" value="1"/>
</dbReference>
<evidence type="ECO:0000313" key="10">
    <source>
        <dbReference type="EMBL" id="SHM20078.1"/>
    </source>
</evidence>
<dbReference type="GO" id="GO:0006508">
    <property type="term" value="P:proteolysis"/>
    <property type="evidence" value="ECO:0007669"/>
    <property type="project" value="UniProtKB-KW"/>
</dbReference>
<feature type="active site" description="Charge relay system" evidence="9">
    <location>
        <position position="141"/>
    </location>
</feature>
<keyword evidence="6" id="KW-0645">Protease</keyword>
<dbReference type="GO" id="GO:0008241">
    <property type="term" value="F:peptidyl-dipeptidase activity"/>
    <property type="evidence" value="ECO:0007669"/>
    <property type="project" value="UniProtKB-EC"/>
</dbReference>
<dbReference type="InterPro" id="IPR029062">
    <property type="entry name" value="Class_I_gatase-like"/>
</dbReference>
<dbReference type="Gene3D" id="3.40.50.880">
    <property type="match status" value="1"/>
</dbReference>
<feature type="active site" description="Charge relay system" evidence="9">
    <location>
        <position position="183"/>
    </location>
</feature>
<comment type="function">
    <text evidence="2">Exopeptidase that catalyzes the hydrolytic cleavage of multi-L-arginyl-poly-L-aspartic acid (cyanophycin; a water-insoluble reserve polymer) into aspartate-arginine dipeptides.</text>
</comment>